<dbReference type="InterPro" id="IPR004027">
    <property type="entry name" value="SEC_C_motif"/>
</dbReference>
<sequence length="158" mass="18232">MNKSLCFCNSGLSFSQCCQPYLQGTALPETPEQLMRSRYSAYATKHFKYVLDTYALVRRSTITLQDLSQGSDETQWLGLDVIKTHSDEAHEAAEVEFIAYYRVCNIIYKMHERSTFCREENTWRYDKGLLFEDGGVYKPQRNALCLCGSGKKFKKCCL</sequence>
<feature type="domain" description="YchJ-like middle NTF2-like" evidence="1">
    <location>
        <begin position="30"/>
        <end position="128"/>
    </location>
</feature>
<dbReference type="AlphaFoldDB" id="K6YJ71"/>
<dbReference type="PANTHER" id="PTHR33747">
    <property type="entry name" value="UPF0225 PROTEIN SCO1677"/>
    <property type="match status" value="1"/>
</dbReference>
<dbReference type="Pfam" id="PF17775">
    <property type="entry name" value="YchJ_M-like"/>
    <property type="match status" value="1"/>
</dbReference>
<evidence type="ECO:0000313" key="2">
    <source>
        <dbReference type="EMBL" id="GAC32779.1"/>
    </source>
</evidence>
<dbReference type="SUPFAM" id="SSF103642">
    <property type="entry name" value="Sec-C motif"/>
    <property type="match status" value="1"/>
</dbReference>
<comment type="caution">
    <text evidence="2">The sequence shown here is derived from an EMBL/GenBank/DDBJ whole genome shotgun (WGS) entry which is preliminary data.</text>
</comment>
<dbReference type="Pfam" id="PF02810">
    <property type="entry name" value="SEC-C"/>
    <property type="match status" value="1"/>
</dbReference>
<dbReference type="InterPro" id="IPR048469">
    <property type="entry name" value="YchJ-like_M"/>
</dbReference>
<proteinExistence type="predicted"/>
<dbReference type="RefSeq" id="WP_007104564.1">
    <property type="nucleotide sequence ID" value="NZ_BAER01000044.1"/>
</dbReference>
<protein>
    <submittedName>
        <fullName evidence="2">SEC-C motif domain protein</fullName>
    </submittedName>
</protein>
<dbReference type="NCBIfam" id="NF002486">
    <property type="entry name" value="PRK01752.1"/>
    <property type="match status" value="1"/>
</dbReference>
<dbReference type="PANTHER" id="PTHR33747:SF1">
    <property type="entry name" value="ADENYLATE CYCLASE-ASSOCIATED CAP C-TERMINAL DOMAIN-CONTAINING PROTEIN"/>
    <property type="match status" value="1"/>
</dbReference>
<dbReference type="Gene3D" id="3.10.450.50">
    <property type="match status" value="1"/>
</dbReference>
<dbReference type="EMBL" id="BAER01000044">
    <property type="protein sequence ID" value="GAC32779.1"/>
    <property type="molecule type" value="Genomic_DNA"/>
</dbReference>
<dbReference type="Proteomes" id="UP000006322">
    <property type="component" value="Unassembled WGS sequence"/>
</dbReference>
<reference evidence="3" key="1">
    <citation type="journal article" date="2014" name="Environ. Microbiol.">
        <title>Comparative genomics of the marine bacterial genus Glaciecola reveals the high degree of genomic diversity and genomic characteristic for cold adaptation.</title>
        <authorList>
            <person name="Qin Q.L."/>
            <person name="Xie B.B."/>
            <person name="Yu Y."/>
            <person name="Shu Y.L."/>
            <person name="Rong J.C."/>
            <person name="Zhang Y.J."/>
            <person name="Zhao D.L."/>
            <person name="Chen X.L."/>
            <person name="Zhang X.Y."/>
            <person name="Chen B."/>
            <person name="Zhou B.C."/>
            <person name="Zhang Y.Z."/>
        </authorList>
    </citation>
    <scope>NUCLEOTIDE SEQUENCE [LARGE SCALE GENOMIC DNA]</scope>
    <source>
        <strain evidence="3">LMG 21857</strain>
    </source>
</reference>
<dbReference type="InterPro" id="IPR032710">
    <property type="entry name" value="NTF2-like_dom_sf"/>
</dbReference>
<evidence type="ECO:0000313" key="3">
    <source>
        <dbReference type="Proteomes" id="UP000006322"/>
    </source>
</evidence>
<name>K6YJ71_9ALTE</name>
<organism evidence="2 3">
    <name type="scientific">Paraglaciecola polaris LMG 21857</name>
    <dbReference type="NCBI Taxonomy" id="1129793"/>
    <lineage>
        <taxon>Bacteria</taxon>
        <taxon>Pseudomonadati</taxon>
        <taxon>Pseudomonadota</taxon>
        <taxon>Gammaproteobacteria</taxon>
        <taxon>Alteromonadales</taxon>
        <taxon>Alteromonadaceae</taxon>
        <taxon>Paraglaciecola</taxon>
    </lineage>
</organism>
<keyword evidence="3" id="KW-1185">Reference proteome</keyword>
<accession>K6YJ71</accession>
<gene>
    <name evidence="2" type="ORF">GPLA_1872</name>
</gene>
<dbReference type="OrthoDB" id="21421at2"/>
<dbReference type="STRING" id="1129793.GPLA_1872"/>
<dbReference type="SUPFAM" id="SSF54427">
    <property type="entry name" value="NTF2-like"/>
    <property type="match status" value="1"/>
</dbReference>
<evidence type="ECO:0000259" key="1">
    <source>
        <dbReference type="Pfam" id="PF17775"/>
    </source>
</evidence>